<proteinExistence type="predicted"/>
<dbReference type="Proteomes" id="UP000382436">
    <property type="component" value="Unassembled WGS sequence"/>
</dbReference>
<name>A0A644S9W3_CAMCO</name>
<organism evidence="1 2">
    <name type="scientific">Campylobacter coli</name>
    <dbReference type="NCBI Taxonomy" id="195"/>
    <lineage>
        <taxon>Bacteria</taxon>
        <taxon>Pseudomonadati</taxon>
        <taxon>Campylobacterota</taxon>
        <taxon>Epsilonproteobacteria</taxon>
        <taxon>Campylobacterales</taxon>
        <taxon>Campylobacteraceae</taxon>
        <taxon>Campylobacter</taxon>
    </lineage>
</organism>
<sequence length="519" mass="60446">MAKFTPEELEELECNFTIIKSNSEVPAIGKNPLEERIIEIFHEMDFQVLKAKDLNDNTIYFLWDEQREKYYLSNSIEKNYLANELKKSGLNFKVQNGYCLINDLKVIDCLNSTSLEVLIDFLPYDYYEDHEINIDEIFKGENMDKFIEISKDLIKHYGLDNVANETEINALAYALQDCCAMHNEKSELSFTDKQIDDFKSYIVEYHIKGDNEPNNEQSVEDIAYSLHYSMLLSSAPEEIVDDVDRDLFINKVEMGIDGRYQVSFLCDDADSLLKRLKNCIMLGIELNKYIKFCIKNTDNFYELESLEDVFITEEIFNVKKHIENAPSNEVQDKELALKICSDLDAYYSFYEDAFSKICFDDIKTIKTLQNNDEREEFLKDLLSLSDNEFRIFEEAMEAYKKLSNKKSSNLLLNEILLNLSSLRQSNDSKEIGFIDSFFNDNNTVYSGKVMLNNSNVNVYIQSWKNKDGDLDDEDITEVLDKDFDFLEYAVAEIKGKVIDKILAVKIYEELNVIKNQLLN</sequence>
<dbReference type="AlphaFoldDB" id="A0A644S9W3"/>
<reference evidence="1 2" key="1">
    <citation type="submission" date="2018-05" db="EMBL/GenBank/DDBJ databases">
        <authorList>
            <consortium name="PulseNet: The National Subtyping Network for Foodborne Disease Surveillance"/>
            <person name="Tarr C.L."/>
            <person name="Trees E."/>
            <person name="Katz L.S."/>
            <person name="Carleton-Romer H.A."/>
            <person name="Stroika S."/>
            <person name="Kucerova Z."/>
            <person name="Roache K.F."/>
            <person name="Sabol A.L."/>
            <person name="Besser J."/>
            <person name="Gerner-Smidt P."/>
        </authorList>
    </citation>
    <scope>NUCLEOTIDE SEQUENCE [LARGE SCALE GENOMIC DNA]</scope>
    <source>
        <strain evidence="1 2">PNUSAC001435</strain>
    </source>
</reference>
<comment type="caution">
    <text evidence="1">The sequence shown here is derived from an EMBL/GenBank/DDBJ whole genome shotgun (WGS) entry which is preliminary data.</text>
</comment>
<protein>
    <submittedName>
        <fullName evidence="1">Uncharacterized protein</fullName>
    </submittedName>
</protein>
<evidence type="ECO:0000313" key="2">
    <source>
        <dbReference type="Proteomes" id="UP000382436"/>
    </source>
</evidence>
<dbReference type="EMBL" id="AACBVJ010000033">
    <property type="protein sequence ID" value="EAJ9198317.1"/>
    <property type="molecule type" value="Genomic_DNA"/>
</dbReference>
<accession>A0A644S9W3</accession>
<gene>
    <name evidence="1" type="ORF">BZ274_09145</name>
</gene>
<evidence type="ECO:0000313" key="1">
    <source>
        <dbReference type="EMBL" id="EAJ9198317.1"/>
    </source>
</evidence>